<dbReference type="InterPro" id="IPR022081">
    <property type="entry name" value="DUF3631"/>
</dbReference>
<dbReference type="Pfam" id="PF12307">
    <property type="entry name" value="DUF3631"/>
    <property type="match status" value="1"/>
</dbReference>
<accession>A0A3C1KT20</accession>
<proteinExistence type="predicted"/>
<protein>
    <recommendedName>
        <fullName evidence="1">DUF3631 domain-containing protein</fullName>
    </recommendedName>
</protein>
<reference evidence="2 3" key="1">
    <citation type="journal article" date="2018" name="Nat. Biotechnol.">
        <title>A standardized bacterial taxonomy based on genome phylogeny substantially revises the tree of life.</title>
        <authorList>
            <person name="Parks D.H."/>
            <person name="Chuvochina M."/>
            <person name="Waite D.W."/>
            <person name="Rinke C."/>
            <person name="Skarshewski A."/>
            <person name="Chaumeil P.A."/>
            <person name="Hugenholtz P."/>
        </authorList>
    </citation>
    <scope>NUCLEOTIDE SEQUENCE [LARGE SCALE GENOMIC DNA]</scope>
    <source>
        <strain evidence="2">UBA9158</strain>
    </source>
</reference>
<sequence>MSVFSEGAAKFAEELEEDALAAGKQNQGIPDDLHYDCSKTDADIQTVLEVRAAGGAQAPPAEPATEMVAVIKRHCVITDLEIDAMVLWILASYAMDDFRVFPKLALISPEKRCGKTTTMEVVGSMAKDGLIVSNMSAATIYRLAEQMQYTLLIDETDTFLKNGDAEINGLINSSHTKSAAKVTRCVGENHEPRVFSTWMPMVLASIGVLADTLMDRSITINLRRKKSHEHTERVPADLNEISEPLRQSISAWVEANRAAMRSQSVDVPNIGNDRAGDNWEPLLAVAALLGGSWPGRCERAFRELTIVEEPEQQTMLLRDIQQYFLKSGSLRVTSKELCEALTGDEDGPWKTCSNGKPLTPHLVGKLLRPYGVKPKTMRVGDNTPRGYEKAQLEDAFERYLS</sequence>
<name>A0A3C1KT20_9GAMM</name>
<dbReference type="AlphaFoldDB" id="A0A3C1KT20"/>
<evidence type="ECO:0000313" key="2">
    <source>
        <dbReference type="EMBL" id="HAN29653.1"/>
    </source>
</evidence>
<comment type="caution">
    <text evidence="2">The sequence shown here is derived from an EMBL/GenBank/DDBJ whole genome shotgun (WGS) entry which is preliminary data.</text>
</comment>
<feature type="domain" description="DUF3631" evidence="1">
    <location>
        <begin position="222"/>
        <end position="399"/>
    </location>
</feature>
<evidence type="ECO:0000259" key="1">
    <source>
        <dbReference type="Pfam" id="PF12307"/>
    </source>
</evidence>
<evidence type="ECO:0000313" key="3">
    <source>
        <dbReference type="Proteomes" id="UP000259273"/>
    </source>
</evidence>
<gene>
    <name evidence="2" type="ORF">DCP75_18390</name>
</gene>
<organism evidence="2 3">
    <name type="scientific">Haliea salexigens</name>
    <dbReference type="NCBI Taxonomy" id="287487"/>
    <lineage>
        <taxon>Bacteria</taxon>
        <taxon>Pseudomonadati</taxon>
        <taxon>Pseudomonadota</taxon>
        <taxon>Gammaproteobacteria</taxon>
        <taxon>Cellvibrionales</taxon>
        <taxon>Halieaceae</taxon>
        <taxon>Haliea</taxon>
    </lineage>
</organism>
<dbReference type="Proteomes" id="UP000259273">
    <property type="component" value="Unassembled WGS sequence"/>
</dbReference>
<dbReference type="EMBL" id="DMND01000245">
    <property type="protein sequence ID" value="HAN29653.1"/>
    <property type="molecule type" value="Genomic_DNA"/>
</dbReference>